<feature type="transmembrane region" description="Helical" evidence="1">
    <location>
        <begin position="141"/>
        <end position="164"/>
    </location>
</feature>
<reference evidence="2 3" key="1">
    <citation type="submission" date="2019-12" db="EMBL/GenBank/DDBJ databases">
        <authorList>
            <person name="Alioto T."/>
            <person name="Alioto T."/>
            <person name="Gomez Garrido J."/>
        </authorList>
    </citation>
    <scope>NUCLEOTIDE SEQUENCE [LARGE SCALE GENOMIC DNA]</scope>
</reference>
<feature type="transmembrane region" description="Helical" evidence="1">
    <location>
        <begin position="110"/>
        <end position="134"/>
    </location>
</feature>
<name>A0A8S0RJ24_OLEEU</name>
<dbReference type="Proteomes" id="UP000594638">
    <property type="component" value="Unassembled WGS sequence"/>
</dbReference>
<protein>
    <submittedName>
        <fullName evidence="2">Uncharacterized protein</fullName>
    </submittedName>
</protein>
<keyword evidence="1" id="KW-1133">Transmembrane helix</keyword>
<evidence type="ECO:0000256" key="1">
    <source>
        <dbReference type="SAM" id="Phobius"/>
    </source>
</evidence>
<feature type="transmembrane region" description="Helical" evidence="1">
    <location>
        <begin position="7"/>
        <end position="33"/>
    </location>
</feature>
<dbReference type="AlphaFoldDB" id="A0A8S0RJ24"/>
<organism evidence="2 3">
    <name type="scientific">Olea europaea subsp. europaea</name>
    <dbReference type="NCBI Taxonomy" id="158383"/>
    <lineage>
        <taxon>Eukaryota</taxon>
        <taxon>Viridiplantae</taxon>
        <taxon>Streptophyta</taxon>
        <taxon>Embryophyta</taxon>
        <taxon>Tracheophyta</taxon>
        <taxon>Spermatophyta</taxon>
        <taxon>Magnoliopsida</taxon>
        <taxon>eudicotyledons</taxon>
        <taxon>Gunneridae</taxon>
        <taxon>Pentapetalae</taxon>
        <taxon>asterids</taxon>
        <taxon>lamiids</taxon>
        <taxon>Lamiales</taxon>
        <taxon>Oleaceae</taxon>
        <taxon>Oleeae</taxon>
        <taxon>Olea</taxon>
    </lineage>
</organism>
<feature type="transmembrane region" description="Helical" evidence="1">
    <location>
        <begin position="66"/>
        <end position="90"/>
    </location>
</feature>
<evidence type="ECO:0000313" key="3">
    <source>
        <dbReference type="Proteomes" id="UP000594638"/>
    </source>
</evidence>
<dbReference type="EMBL" id="CACTIH010003633">
    <property type="protein sequence ID" value="CAA2979732.1"/>
    <property type="molecule type" value="Genomic_DNA"/>
</dbReference>
<sequence length="183" mass="20081">MKPGLTVWVISSFGYLAGFSSELGVLVLLLTGIPGVSGFHFSLCCCLVLGLQLQVGDLLTSDLGRFYFVFGSGFGSILGRCEGFNLIGFIPGQFLRPWALLEFLAPHWALFLGWIEVFFGLVWSHIVGLCWAFLLDFFWAFAGLFIWAFFWAILAGLSGVLWAICGPSSGPYLLGFLDLLIGF</sequence>
<proteinExistence type="predicted"/>
<evidence type="ECO:0000313" key="2">
    <source>
        <dbReference type="EMBL" id="CAA2979732.1"/>
    </source>
</evidence>
<dbReference type="Gramene" id="OE9A009768T1">
    <property type="protein sequence ID" value="OE9A009768C1"/>
    <property type="gene ID" value="OE9A009768"/>
</dbReference>
<gene>
    <name evidence="2" type="ORF">OLEA9_A009768</name>
</gene>
<accession>A0A8S0RJ24</accession>
<keyword evidence="3" id="KW-1185">Reference proteome</keyword>
<feature type="transmembrane region" description="Helical" evidence="1">
    <location>
        <begin position="39"/>
        <end position="59"/>
    </location>
</feature>
<keyword evidence="1" id="KW-0472">Membrane</keyword>
<keyword evidence="1" id="KW-0812">Transmembrane</keyword>
<comment type="caution">
    <text evidence="2">The sequence shown here is derived from an EMBL/GenBank/DDBJ whole genome shotgun (WGS) entry which is preliminary data.</text>
</comment>